<keyword evidence="3" id="KW-0732">Signal</keyword>
<dbReference type="InterPro" id="IPR002172">
    <property type="entry name" value="LDrepeatLR_classA_rpt"/>
</dbReference>
<evidence type="ECO:0008006" key="6">
    <source>
        <dbReference type="Google" id="ProtNLM"/>
    </source>
</evidence>
<dbReference type="PROSITE" id="PS50068">
    <property type="entry name" value="LDLRA_2"/>
    <property type="match status" value="1"/>
</dbReference>
<organism evidence="4 5">
    <name type="scientific">Araneus ventricosus</name>
    <name type="common">Orbweaver spider</name>
    <name type="synonym">Epeira ventricosa</name>
    <dbReference type="NCBI Taxonomy" id="182803"/>
    <lineage>
        <taxon>Eukaryota</taxon>
        <taxon>Metazoa</taxon>
        <taxon>Ecdysozoa</taxon>
        <taxon>Arthropoda</taxon>
        <taxon>Chelicerata</taxon>
        <taxon>Arachnida</taxon>
        <taxon>Araneae</taxon>
        <taxon>Araneomorphae</taxon>
        <taxon>Entelegynae</taxon>
        <taxon>Araneoidea</taxon>
        <taxon>Araneidae</taxon>
        <taxon>Araneus</taxon>
    </lineage>
</organism>
<dbReference type="InterPro" id="IPR023415">
    <property type="entry name" value="LDLR_class-A_CS"/>
</dbReference>
<name>A0A4Y2G885_ARAVE</name>
<comment type="caution">
    <text evidence="4">The sequence shown here is derived from an EMBL/GenBank/DDBJ whole genome shotgun (WGS) entry which is preliminary data.</text>
</comment>
<evidence type="ECO:0000256" key="2">
    <source>
        <dbReference type="PROSITE-ProRule" id="PRU00124"/>
    </source>
</evidence>
<dbReference type="CDD" id="cd00112">
    <property type="entry name" value="LDLa"/>
    <property type="match status" value="1"/>
</dbReference>
<feature type="signal peptide" evidence="3">
    <location>
        <begin position="1"/>
        <end position="18"/>
    </location>
</feature>
<feature type="chain" id="PRO_5021491601" description="CUB domain-containing protein" evidence="3">
    <location>
        <begin position="19"/>
        <end position="174"/>
    </location>
</feature>
<dbReference type="SUPFAM" id="SSF57424">
    <property type="entry name" value="LDL receptor-like module"/>
    <property type="match status" value="1"/>
</dbReference>
<dbReference type="PROSITE" id="PS01209">
    <property type="entry name" value="LDLRA_1"/>
    <property type="match status" value="1"/>
</dbReference>
<protein>
    <recommendedName>
        <fullName evidence="6">CUB domain-containing protein</fullName>
    </recommendedName>
</protein>
<gene>
    <name evidence="4" type="ORF">AVEN_266135_1</name>
</gene>
<evidence type="ECO:0000256" key="1">
    <source>
        <dbReference type="ARBA" id="ARBA00023157"/>
    </source>
</evidence>
<dbReference type="Pfam" id="PF00057">
    <property type="entry name" value="Ldl_recept_a"/>
    <property type="match status" value="1"/>
</dbReference>
<dbReference type="Proteomes" id="UP000499080">
    <property type="component" value="Unassembled WGS sequence"/>
</dbReference>
<evidence type="ECO:0000313" key="5">
    <source>
        <dbReference type="Proteomes" id="UP000499080"/>
    </source>
</evidence>
<accession>A0A4Y2G885</accession>
<feature type="disulfide bond" evidence="2">
    <location>
        <begin position="31"/>
        <end position="49"/>
    </location>
</feature>
<dbReference type="Gene3D" id="4.10.400.10">
    <property type="entry name" value="Low-density Lipoprotein Receptor"/>
    <property type="match status" value="1"/>
</dbReference>
<dbReference type="AlphaFoldDB" id="A0A4Y2G885"/>
<evidence type="ECO:0000256" key="3">
    <source>
        <dbReference type="SAM" id="SignalP"/>
    </source>
</evidence>
<evidence type="ECO:0000313" key="4">
    <source>
        <dbReference type="EMBL" id="GBM49803.1"/>
    </source>
</evidence>
<proteinExistence type="predicted"/>
<keyword evidence="5" id="KW-1185">Reference proteome</keyword>
<keyword evidence="1 2" id="KW-1015">Disulfide bond</keyword>
<reference evidence="4 5" key="1">
    <citation type="journal article" date="2019" name="Sci. Rep.">
        <title>Orb-weaving spider Araneus ventricosus genome elucidates the spidroin gene catalogue.</title>
        <authorList>
            <person name="Kono N."/>
            <person name="Nakamura H."/>
            <person name="Ohtoshi R."/>
            <person name="Moran D.A.P."/>
            <person name="Shinohara A."/>
            <person name="Yoshida Y."/>
            <person name="Fujiwara M."/>
            <person name="Mori M."/>
            <person name="Tomita M."/>
            <person name="Arakawa K."/>
        </authorList>
    </citation>
    <scope>NUCLEOTIDE SEQUENCE [LARGE SCALE GENOMIC DNA]</scope>
</reference>
<sequence>MRCLLLLLVASWTGWSVAVPPSPCKSWEFRCGNDRCITHNRFCDGTDDCGDSSDEPTGCTNCNQTLMGEVGTKYPLRITEPFQRNLPFVCKLHLVAGGGSTLGERLEITFLSFQIGSLTLDSDAIVSSTRNVFNTGNRTLCENVCSESDNGSLSHYFRVHHPKLMRDLRSRNGM</sequence>
<dbReference type="SMART" id="SM00192">
    <property type="entry name" value="LDLa"/>
    <property type="match status" value="1"/>
</dbReference>
<comment type="caution">
    <text evidence="2">Lacks conserved residue(s) required for the propagation of feature annotation.</text>
</comment>
<feature type="disulfide bond" evidence="2">
    <location>
        <begin position="24"/>
        <end position="36"/>
    </location>
</feature>
<dbReference type="InterPro" id="IPR036055">
    <property type="entry name" value="LDL_receptor-like_sf"/>
</dbReference>
<dbReference type="EMBL" id="BGPR01001272">
    <property type="protein sequence ID" value="GBM49803.1"/>
    <property type="molecule type" value="Genomic_DNA"/>
</dbReference>
<dbReference type="OrthoDB" id="6425676at2759"/>